<dbReference type="Pfam" id="PF19297">
    <property type="entry name" value="QcrA_N"/>
    <property type="match status" value="1"/>
</dbReference>
<evidence type="ECO:0000256" key="22">
    <source>
        <dbReference type="SAM" id="Phobius"/>
    </source>
</evidence>
<evidence type="ECO:0000256" key="9">
    <source>
        <dbReference type="ARBA" id="ARBA00022714"/>
    </source>
</evidence>
<evidence type="ECO:0000259" key="23">
    <source>
        <dbReference type="PROSITE" id="PS51296"/>
    </source>
</evidence>
<evidence type="ECO:0000256" key="1">
    <source>
        <dbReference type="ARBA" id="ARBA00002494"/>
    </source>
</evidence>
<dbReference type="RefSeq" id="WP_204911354.1">
    <property type="nucleotide sequence ID" value="NZ_BAAAYR010000001.1"/>
</dbReference>
<keyword evidence="9" id="KW-0001">2Fe-2S</keyword>
<evidence type="ECO:0000256" key="18">
    <source>
        <dbReference type="ARBA" id="ARBA00029586"/>
    </source>
</evidence>
<dbReference type="CDD" id="cd03467">
    <property type="entry name" value="Rieske"/>
    <property type="match status" value="1"/>
</dbReference>
<evidence type="ECO:0000256" key="4">
    <source>
        <dbReference type="ARBA" id="ARBA00015816"/>
    </source>
</evidence>
<keyword evidence="5" id="KW-0813">Transport</keyword>
<evidence type="ECO:0000256" key="2">
    <source>
        <dbReference type="ARBA" id="ARBA00004651"/>
    </source>
</evidence>
<evidence type="ECO:0000256" key="19">
    <source>
        <dbReference type="ARBA" id="ARBA00032409"/>
    </source>
</evidence>
<keyword evidence="17" id="KW-1015">Disulfide bond</keyword>
<gene>
    <name evidence="24" type="ORF">GCM10022197_17350</name>
</gene>
<evidence type="ECO:0000256" key="15">
    <source>
        <dbReference type="ARBA" id="ARBA00023014"/>
    </source>
</evidence>
<dbReference type="InterPro" id="IPR014349">
    <property type="entry name" value="Rieske_Fe-S_prot"/>
</dbReference>
<feature type="transmembrane region" description="Helical" evidence="22">
    <location>
        <begin position="159"/>
        <end position="180"/>
    </location>
</feature>
<feature type="transmembrane region" description="Helical" evidence="22">
    <location>
        <begin position="55"/>
        <end position="74"/>
    </location>
</feature>
<comment type="function">
    <text evidence="1">Iron-sulfur subunit of the cytochrome bc1 complex, an essential component of the respiratory electron transport chain required for ATP synthesis. The bc1 complex catalyzes the oxidation of menaquinol and the reduction of cytochrome c in the respiratory chain. The bc1 complex operates through a Q-cycle mechanism that couples electron transfer to generation of the proton gradient that drives ATP synthesis.</text>
</comment>
<evidence type="ECO:0000256" key="20">
    <source>
        <dbReference type="ARBA" id="ARBA00034078"/>
    </source>
</evidence>
<dbReference type="PRINTS" id="PR00162">
    <property type="entry name" value="RIESKE"/>
</dbReference>
<evidence type="ECO:0000256" key="11">
    <source>
        <dbReference type="ARBA" id="ARBA00022982"/>
    </source>
</evidence>
<dbReference type="Pfam" id="PF00355">
    <property type="entry name" value="Rieske"/>
    <property type="match status" value="1"/>
</dbReference>
<reference evidence="25" key="1">
    <citation type="journal article" date="2019" name="Int. J. Syst. Evol. Microbiol.">
        <title>The Global Catalogue of Microorganisms (GCM) 10K type strain sequencing project: providing services to taxonomists for standard genome sequencing and annotation.</title>
        <authorList>
            <consortium name="The Broad Institute Genomics Platform"/>
            <consortium name="The Broad Institute Genome Sequencing Center for Infectious Disease"/>
            <person name="Wu L."/>
            <person name="Ma J."/>
        </authorList>
    </citation>
    <scope>NUCLEOTIDE SEQUENCE [LARGE SCALE GENOMIC DNA]</scope>
    <source>
        <strain evidence="25">JCM 16540</strain>
    </source>
</reference>
<evidence type="ECO:0000256" key="5">
    <source>
        <dbReference type="ARBA" id="ARBA00022448"/>
    </source>
</evidence>
<comment type="cofactor">
    <cofactor evidence="20">
        <name>[2Fe-2S] cluster</name>
        <dbReference type="ChEBI" id="CHEBI:190135"/>
    </cofactor>
</comment>
<dbReference type="InterPro" id="IPR005805">
    <property type="entry name" value="Rieske_Fe-S_prot_C"/>
</dbReference>
<keyword evidence="11" id="KW-0249">Electron transport</keyword>
<keyword evidence="25" id="KW-1185">Reference proteome</keyword>
<dbReference type="Gene3D" id="2.102.10.10">
    <property type="entry name" value="Rieske [2Fe-2S] iron-sulphur domain"/>
    <property type="match status" value="1"/>
</dbReference>
<accession>A0ABP6XAP7</accession>
<keyword evidence="7" id="KW-0679">Respiratory chain</keyword>
<evidence type="ECO:0000256" key="12">
    <source>
        <dbReference type="ARBA" id="ARBA00022989"/>
    </source>
</evidence>
<dbReference type="InterPro" id="IPR045603">
    <property type="entry name" value="QcrA_N"/>
</dbReference>
<feature type="transmembrane region" description="Helical" evidence="22">
    <location>
        <begin position="94"/>
        <end position="115"/>
    </location>
</feature>
<keyword evidence="12 22" id="KW-1133">Transmembrane helix</keyword>
<evidence type="ECO:0000256" key="6">
    <source>
        <dbReference type="ARBA" id="ARBA00022475"/>
    </source>
</evidence>
<proteinExistence type="inferred from homology"/>
<evidence type="ECO:0000256" key="17">
    <source>
        <dbReference type="ARBA" id="ARBA00023157"/>
    </source>
</evidence>
<dbReference type="EMBL" id="BAAAYR010000001">
    <property type="protein sequence ID" value="GAA3562259.1"/>
    <property type="molecule type" value="Genomic_DNA"/>
</dbReference>
<organism evidence="24 25">
    <name type="scientific">Microlunatus spumicola</name>
    <dbReference type="NCBI Taxonomy" id="81499"/>
    <lineage>
        <taxon>Bacteria</taxon>
        <taxon>Bacillati</taxon>
        <taxon>Actinomycetota</taxon>
        <taxon>Actinomycetes</taxon>
        <taxon>Propionibacteriales</taxon>
        <taxon>Propionibacteriaceae</taxon>
        <taxon>Microlunatus</taxon>
    </lineage>
</organism>
<keyword evidence="13" id="KW-0560">Oxidoreductase</keyword>
<evidence type="ECO:0000256" key="13">
    <source>
        <dbReference type="ARBA" id="ARBA00023002"/>
    </source>
</evidence>
<dbReference type="SUPFAM" id="SSF50022">
    <property type="entry name" value="ISP domain"/>
    <property type="match status" value="1"/>
</dbReference>
<evidence type="ECO:0000256" key="7">
    <source>
        <dbReference type="ARBA" id="ARBA00022660"/>
    </source>
</evidence>
<comment type="similarity">
    <text evidence="3">Belongs to the Rieske iron-sulfur protein family.</text>
</comment>
<evidence type="ECO:0000313" key="25">
    <source>
        <dbReference type="Proteomes" id="UP001500767"/>
    </source>
</evidence>
<evidence type="ECO:0000256" key="21">
    <source>
        <dbReference type="SAM" id="MobiDB-lite"/>
    </source>
</evidence>
<keyword evidence="8 22" id="KW-0812">Transmembrane</keyword>
<keyword evidence="15" id="KW-0411">Iron-sulfur</keyword>
<name>A0ABP6XAP7_9ACTN</name>
<comment type="subcellular location">
    <subcellularLocation>
        <location evidence="2">Cell membrane</location>
        <topology evidence="2">Multi-pass membrane protein</topology>
    </subcellularLocation>
</comment>
<evidence type="ECO:0000256" key="10">
    <source>
        <dbReference type="ARBA" id="ARBA00022723"/>
    </source>
</evidence>
<feature type="region of interest" description="Disordered" evidence="21">
    <location>
        <begin position="1"/>
        <end position="37"/>
    </location>
</feature>
<evidence type="ECO:0000256" key="8">
    <source>
        <dbReference type="ARBA" id="ARBA00022692"/>
    </source>
</evidence>
<keyword evidence="14" id="KW-0408">Iron</keyword>
<evidence type="ECO:0000256" key="14">
    <source>
        <dbReference type="ARBA" id="ARBA00023004"/>
    </source>
</evidence>
<keyword evidence="16 22" id="KW-0472">Membrane</keyword>
<dbReference type="InterPro" id="IPR017941">
    <property type="entry name" value="Rieske_2Fe-2S"/>
</dbReference>
<dbReference type="InterPro" id="IPR036922">
    <property type="entry name" value="Rieske_2Fe-2S_sf"/>
</dbReference>
<dbReference type="PROSITE" id="PS51296">
    <property type="entry name" value="RIESKE"/>
    <property type="match status" value="1"/>
</dbReference>
<evidence type="ECO:0000256" key="3">
    <source>
        <dbReference type="ARBA" id="ARBA00010651"/>
    </source>
</evidence>
<feature type="domain" description="Rieske" evidence="23">
    <location>
        <begin position="242"/>
        <end position="338"/>
    </location>
</feature>
<keyword evidence="6" id="KW-1003">Cell membrane</keyword>
<sequence>MTDLERSASAGDGHTDLDVAHPESQYPVADPGHPEHLPRLTDVDEAAADRATRQVATMFALVPVLAIGFAVAYFAVPKTAYVDFGFLHVDLQHLLLGTTAGLALLLIGVGAVQWARQLMDDHEMVDYRHSATSDRDDREYVVTELQKGTEESKITRRKVLGRSLVGALAAMGIPLIVSFADLGPWPTKKRRAATIETTIWHEGVRLVNDVTYVPIKASDLEIGQLVNGQPENLKELEGTEFQQAKAKSSIIVVRMDPRTIQIPASRQDWQVGGILCYSKICTHVGCPISLWEQQTHHLLCPCHQSTFDLGNSGLVIFGPAARALPQLPITVDAEGYLVARSGFTVPVGPSFFERDSRNDFKEGDN</sequence>
<evidence type="ECO:0000313" key="24">
    <source>
        <dbReference type="EMBL" id="GAA3562259.1"/>
    </source>
</evidence>
<keyword evidence="10" id="KW-0479">Metal-binding</keyword>
<protein>
    <recommendedName>
        <fullName evidence="4">Cytochrome bc1 complex Rieske iron-sulfur subunit</fullName>
    </recommendedName>
    <alternativeName>
        <fullName evidence="18">Cytochrome bc1 reductase complex subunit QcrA</fullName>
    </alternativeName>
    <alternativeName>
        <fullName evidence="19">Rieske iron-sulfur protein</fullName>
    </alternativeName>
</protein>
<dbReference type="PANTHER" id="PTHR10134">
    <property type="entry name" value="CYTOCHROME B-C1 COMPLEX SUBUNIT RIESKE, MITOCHONDRIAL"/>
    <property type="match status" value="1"/>
</dbReference>
<dbReference type="Proteomes" id="UP001500767">
    <property type="component" value="Unassembled WGS sequence"/>
</dbReference>
<comment type="caution">
    <text evidence="24">The sequence shown here is derived from an EMBL/GenBank/DDBJ whole genome shotgun (WGS) entry which is preliminary data.</text>
</comment>
<evidence type="ECO:0000256" key="16">
    <source>
        <dbReference type="ARBA" id="ARBA00023136"/>
    </source>
</evidence>